<dbReference type="InterPro" id="IPR041577">
    <property type="entry name" value="RT_RNaseH_2"/>
</dbReference>
<dbReference type="Gene3D" id="1.10.340.70">
    <property type="match status" value="1"/>
</dbReference>
<feature type="domain" description="Reverse transcriptase" evidence="11">
    <location>
        <begin position="177"/>
        <end position="354"/>
    </location>
</feature>
<dbReference type="EC" id="2.7.7.49" evidence="1"/>
<dbReference type="CDD" id="cd01647">
    <property type="entry name" value="RT_LTR"/>
    <property type="match status" value="1"/>
</dbReference>
<sequence>MKFLIDSGADVSVTPKSTKLAHAHPSSTLLFAANGSTVSSYGEVMLKLNLNLRREFLWNFIVADVSQAILGADFLGYYGLIVDLQGQRLVDRTTSLKSPCIVTQGQFSKISTINASQKFSGILKEFLELTCPPAPGSRTDASIVHQITTTGQPVCARPRRLSPEKFAAARAEFELLINLGICRPSKSSWASPLHLVRKADGSWRPCGDYRALNAITIPDRYPLPFLQDFSTVLAGKTIFSKIDLQKAFHQVPIHPDDICKTAITTPFGLFEFTHMTFGLRNAAQTFQRLINEVFRGLDFAFTYLDDVCIASKSTEEHQEHLRMAFRRLQNYKLKINVSKSQFGVTELEFLGHSITKDGISPLRSRVEAITHFKLPTVAKELKRFLATLNFYRRFLPNALQHQSSLFAMVPGNKKNDNRNLIWTEDAVRDFEACKNQLANCAVLAHPLPNAELSLWVDASDFAAGAVLNQVVNGDLQPLGFFSRKFSPAETRYSTYDRELTALYLAMRYFRYMVEGRLCHVYTDHKPLTFAFRQQLHKASDRQVRQLDFISQITTDIRHVKGEENVAADLLSRIQSITAATINYDALADDQQKDNELQSYLSGKVHHSLKLKSFPLPFSIKKVVCDVSTGRFRPFVTSKFRQVFLQSTHNLSHPGTRATVRLMVERFVWPGIQRDSRAYAKTCLQCQRNKVIRHNSSILQRRSMPNQRFGHLHIDIVGPFPLSEGNRYCLTVIDRFTRWPEAFPVPNMTAPIVARALLNGWIARFGVPSDITSDLGRQFESALFQQLLQWLGVSHLRTTPYHPQGNGLVERWHRTLKSAILCHKVDQWTTYLPLILLGLRSAFKVDIGCTPAELVYGTPLRLPSDFFIEQRGPANESETVRELRRIMQDIRPVDTAWHTTKTPFVHSGLKTCEHVFIRDDSVKPSLSPPYRGPYKVVQRTPKYFIVEVNAGKTKVSVDRLKPAFITPPTTH</sequence>
<dbReference type="GO" id="GO:0006508">
    <property type="term" value="P:proteolysis"/>
    <property type="evidence" value="ECO:0007669"/>
    <property type="project" value="UniProtKB-KW"/>
</dbReference>
<reference evidence="13" key="1">
    <citation type="submission" date="2015-06" db="EMBL/GenBank/DDBJ databases">
        <authorList>
            <person name="Hoefler B.C."/>
            <person name="Straight P.D."/>
        </authorList>
    </citation>
    <scope>NUCLEOTIDE SEQUENCE</scope>
</reference>
<dbReference type="PROSITE" id="PS50878">
    <property type="entry name" value="RT_POL"/>
    <property type="match status" value="1"/>
</dbReference>
<keyword evidence="3" id="KW-0808">Transferase</keyword>
<dbReference type="InterPro" id="IPR021109">
    <property type="entry name" value="Peptidase_aspartic_dom_sf"/>
</dbReference>
<dbReference type="FunFam" id="3.10.20.370:FF:000001">
    <property type="entry name" value="Retrovirus-related Pol polyprotein from transposon 17.6-like protein"/>
    <property type="match status" value="1"/>
</dbReference>
<evidence type="ECO:0000259" key="12">
    <source>
        <dbReference type="PROSITE" id="PS50994"/>
    </source>
</evidence>
<keyword evidence="8" id="KW-0695">RNA-directed DNA polymerase</keyword>
<dbReference type="GO" id="GO:0004519">
    <property type="term" value="F:endonuclease activity"/>
    <property type="evidence" value="ECO:0007669"/>
    <property type="project" value="UniProtKB-KW"/>
</dbReference>
<dbReference type="SUPFAM" id="SSF50630">
    <property type="entry name" value="Acid proteases"/>
    <property type="match status" value="1"/>
</dbReference>
<evidence type="ECO:0000256" key="6">
    <source>
        <dbReference type="ARBA" id="ARBA00022759"/>
    </source>
</evidence>
<evidence type="ECO:0000256" key="7">
    <source>
        <dbReference type="ARBA" id="ARBA00022801"/>
    </source>
</evidence>
<evidence type="ECO:0000256" key="8">
    <source>
        <dbReference type="ARBA" id="ARBA00022918"/>
    </source>
</evidence>
<evidence type="ECO:0000256" key="5">
    <source>
        <dbReference type="ARBA" id="ARBA00022722"/>
    </source>
</evidence>
<dbReference type="Pfam" id="PF00078">
    <property type="entry name" value="RVT_1"/>
    <property type="match status" value="1"/>
</dbReference>
<dbReference type="GO" id="GO:0015074">
    <property type="term" value="P:DNA integration"/>
    <property type="evidence" value="ECO:0007669"/>
    <property type="project" value="InterPro"/>
</dbReference>
<dbReference type="InterPro" id="IPR001584">
    <property type="entry name" value="Integrase_cat-core"/>
</dbReference>
<keyword evidence="9" id="KW-0511">Multifunctional enzyme</keyword>
<evidence type="ECO:0000259" key="10">
    <source>
        <dbReference type="PROSITE" id="PS50175"/>
    </source>
</evidence>
<dbReference type="SUPFAM" id="SSF56672">
    <property type="entry name" value="DNA/RNA polymerases"/>
    <property type="match status" value="1"/>
</dbReference>
<dbReference type="InterPro" id="IPR043502">
    <property type="entry name" value="DNA/RNA_pol_sf"/>
</dbReference>
<dbReference type="SUPFAM" id="SSF53098">
    <property type="entry name" value="Ribonuclease H-like"/>
    <property type="match status" value="1"/>
</dbReference>
<dbReference type="InterPro" id="IPR036397">
    <property type="entry name" value="RNaseH_sf"/>
</dbReference>
<dbReference type="Gene3D" id="3.30.420.10">
    <property type="entry name" value="Ribonuclease H-like superfamily/Ribonuclease H"/>
    <property type="match status" value="1"/>
</dbReference>
<name>A0A0K8VH61_BACLA</name>
<dbReference type="Gene3D" id="2.40.70.10">
    <property type="entry name" value="Acid Proteases"/>
    <property type="match status" value="1"/>
</dbReference>
<accession>A0A0K8VH61</accession>
<keyword evidence="5" id="KW-0540">Nuclease</keyword>
<protein>
    <recommendedName>
        <fullName evidence="1">RNA-directed DNA polymerase</fullName>
        <ecNumber evidence="1">2.7.7.49</ecNumber>
    </recommendedName>
</protein>
<dbReference type="Pfam" id="PF00665">
    <property type="entry name" value="rve"/>
    <property type="match status" value="1"/>
</dbReference>
<keyword evidence="7" id="KW-0378">Hydrolase</keyword>
<dbReference type="Gene3D" id="3.10.20.370">
    <property type="match status" value="1"/>
</dbReference>
<dbReference type="PANTHER" id="PTHR37984">
    <property type="entry name" value="PROTEIN CBG26694"/>
    <property type="match status" value="1"/>
</dbReference>
<dbReference type="Gene3D" id="3.30.70.270">
    <property type="match status" value="2"/>
</dbReference>
<feature type="domain" description="Integrase catalytic" evidence="12">
    <location>
        <begin position="700"/>
        <end position="870"/>
    </location>
</feature>
<dbReference type="InterPro" id="IPR041588">
    <property type="entry name" value="Integrase_H2C2"/>
</dbReference>
<evidence type="ECO:0000256" key="1">
    <source>
        <dbReference type="ARBA" id="ARBA00012493"/>
    </source>
</evidence>
<proteinExistence type="predicted"/>
<feature type="domain" description="Peptidase A2" evidence="10">
    <location>
        <begin position="1"/>
        <end position="74"/>
    </location>
</feature>
<dbReference type="GO" id="GO:0003964">
    <property type="term" value="F:RNA-directed DNA polymerase activity"/>
    <property type="evidence" value="ECO:0007669"/>
    <property type="project" value="UniProtKB-KW"/>
</dbReference>
<dbReference type="Pfam" id="PF17921">
    <property type="entry name" value="Integrase_H2C2"/>
    <property type="match status" value="1"/>
</dbReference>
<dbReference type="PROSITE" id="PS50994">
    <property type="entry name" value="INTEGRASE"/>
    <property type="match status" value="1"/>
</dbReference>
<evidence type="ECO:0000256" key="2">
    <source>
        <dbReference type="ARBA" id="ARBA00022670"/>
    </source>
</evidence>
<evidence type="ECO:0000313" key="13">
    <source>
        <dbReference type="EMBL" id="JAI37890.1"/>
    </source>
</evidence>
<dbReference type="InterPro" id="IPR001995">
    <property type="entry name" value="Peptidase_A2_cat"/>
</dbReference>
<organism evidence="13">
    <name type="scientific">Bactrocera latifrons</name>
    <name type="common">Malaysian fruit fly</name>
    <name type="synonym">Chaetodacus latifrons</name>
    <dbReference type="NCBI Taxonomy" id="174628"/>
    <lineage>
        <taxon>Eukaryota</taxon>
        <taxon>Metazoa</taxon>
        <taxon>Ecdysozoa</taxon>
        <taxon>Arthropoda</taxon>
        <taxon>Hexapoda</taxon>
        <taxon>Insecta</taxon>
        <taxon>Pterygota</taxon>
        <taxon>Neoptera</taxon>
        <taxon>Endopterygota</taxon>
        <taxon>Diptera</taxon>
        <taxon>Brachycera</taxon>
        <taxon>Muscomorpha</taxon>
        <taxon>Tephritoidea</taxon>
        <taxon>Tephritidae</taxon>
        <taxon>Bactrocera</taxon>
        <taxon>Bactrocera</taxon>
    </lineage>
</organism>
<dbReference type="Gene3D" id="3.10.10.10">
    <property type="entry name" value="HIV Type 1 Reverse Transcriptase, subunit A, domain 1"/>
    <property type="match status" value="1"/>
</dbReference>
<dbReference type="FunFam" id="3.30.420.10:FF:000032">
    <property type="entry name" value="Retrovirus-related Pol polyprotein from transposon 297-like Protein"/>
    <property type="match status" value="1"/>
</dbReference>
<dbReference type="PANTHER" id="PTHR37984:SF5">
    <property type="entry name" value="PROTEIN NYNRIN-LIKE"/>
    <property type="match status" value="1"/>
</dbReference>
<keyword evidence="2" id="KW-0645">Protease</keyword>
<dbReference type="FunFam" id="3.10.10.10:FF:000007">
    <property type="entry name" value="Retrovirus-related Pol polyprotein from transposon 17.6-like Protein"/>
    <property type="match status" value="1"/>
</dbReference>
<evidence type="ECO:0000256" key="9">
    <source>
        <dbReference type="ARBA" id="ARBA00023268"/>
    </source>
</evidence>
<dbReference type="OrthoDB" id="8016172at2759"/>
<dbReference type="InterPro" id="IPR043128">
    <property type="entry name" value="Rev_trsase/Diguanyl_cyclase"/>
</dbReference>
<dbReference type="PROSITE" id="PS50175">
    <property type="entry name" value="ASP_PROT_RETROV"/>
    <property type="match status" value="1"/>
</dbReference>
<evidence type="ECO:0000259" key="11">
    <source>
        <dbReference type="PROSITE" id="PS50878"/>
    </source>
</evidence>
<dbReference type="AlphaFoldDB" id="A0A0K8VH61"/>
<dbReference type="GO" id="GO:0003676">
    <property type="term" value="F:nucleic acid binding"/>
    <property type="evidence" value="ECO:0007669"/>
    <property type="project" value="InterPro"/>
</dbReference>
<keyword evidence="6" id="KW-0255">Endonuclease</keyword>
<evidence type="ECO:0000256" key="3">
    <source>
        <dbReference type="ARBA" id="ARBA00022679"/>
    </source>
</evidence>
<dbReference type="InterPro" id="IPR000477">
    <property type="entry name" value="RT_dom"/>
</dbReference>
<evidence type="ECO:0000256" key="4">
    <source>
        <dbReference type="ARBA" id="ARBA00022695"/>
    </source>
</evidence>
<dbReference type="GO" id="GO:0042575">
    <property type="term" value="C:DNA polymerase complex"/>
    <property type="evidence" value="ECO:0007669"/>
    <property type="project" value="UniProtKB-ARBA"/>
</dbReference>
<dbReference type="InterPro" id="IPR012337">
    <property type="entry name" value="RNaseH-like_sf"/>
</dbReference>
<dbReference type="CDD" id="cd09274">
    <property type="entry name" value="RNase_HI_RT_Ty3"/>
    <property type="match status" value="1"/>
</dbReference>
<keyword evidence="4" id="KW-0548">Nucleotidyltransferase</keyword>
<dbReference type="InterPro" id="IPR050951">
    <property type="entry name" value="Retrovirus_Pol_polyprotein"/>
</dbReference>
<dbReference type="GO" id="GO:0004190">
    <property type="term" value="F:aspartic-type endopeptidase activity"/>
    <property type="evidence" value="ECO:0007669"/>
    <property type="project" value="InterPro"/>
</dbReference>
<dbReference type="Pfam" id="PF17919">
    <property type="entry name" value="RT_RNaseH_2"/>
    <property type="match status" value="1"/>
</dbReference>
<dbReference type="EMBL" id="GDHF01014424">
    <property type="protein sequence ID" value="JAI37890.1"/>
    <property type="molecule type" value="Transcribed_RNA"/>
</dbReference>
<gene>
    <name evidence="13" type="primary">Tf2-1_18</name>
    <name evidence="13" type="ORF">c1_g1_i1</name>
</gene>